<dbReference type="InterPro" id="IPR023465">
    <property type="entry name" value="Riboflavin_kinase_dom_sf"/>
</dbReference>
<accession>A0ABT7AFL3</accession>
<dbReference type="Pfam" id="PF06574">
    <property type="entry name" value="FAD_syn"/>
    <property type="match status" value="1"/>
</dbReference>
<evidence type="ECO:0000256" key="14">
    <source>
        <dbReference type="ARBA" id="ARBA00049494"/>
    </source>
</evidence>
<dbReference type="InterPro" id="IPR023468">
    <property type="entry name" value="Riboflavin_kinase"/>
</dbReference>
<dbReference type="GO" id="GO:0003919">
    <property type="term" value="F:FMN adenylyltransferase activity"/>
    <property type="evidence" value="ECO:0007669"/>
    <property type="project" value="UniProtKB-EC"/>
</dbReference>
<evidence type="ECO:0000256" key="13">
    <source>
        <dbReference type="ARBA" id="ARBA00047880"/>
    </source>
</evidence>
<dbReference type="SUPFAM" id="SSF82114">
    <property type="entry name" value="Riboflavin kinase-like"/>
    <property type="match status" value="1"/>
</dbReference>
<evidence type="ECO:0000256" key="7">
    <source>
        <dbReference type="ARBA" id="ARBA00022695"/>
    </source>
</evidence>
<dbReference type="EC" id="2.7.1.26" evidence="15"/>
<protein>
    <recommendedName>
        <fullName evidence="15">Riboflavin biosynthesis protein</fullName>
    </recommendedName>
    <domain>
        <recommendedName>
            <fullName evidence="15">Riboflavin kinase</fullName>
            <ecNumber evidence="15">2.7.1.26</ecNumber>
        </recommendedName>
        <alternativeName>
            <fullName evidence="15">Flavokinase</fullName>
        </alternativeName>
    </domain>
    <domain>
        <recommendedName>
            <fullName evidence="15">FMN adenylyltransferase</fullName>
            <ecNumber evidence="15">2.7.7.2</ecNumber>
        </recommendedName>
        <alternativeName>
            <fullName evidence="15">FAD pyrophosphorylase</fullName>
        </alternativeName>
        <alternativeName>
            <fullName evidence="15">FAD synthase</fullName>
        </alternativeName>
    </domain>
</protein>
<dbReference type="SUPFAM" id="SSF52374">
    <property type="entry name" value="Nucleotidylyl transferase"/>
    <property type="match status" value="1"/>
</dbReference>
<evidence type="ECO:0000256" key="9">
    <source>
        <dbReference type="ARBA" id="ARBA00022777"/>
    </source>
</evidence>
<comment type="function">
    <text evidence="1">Catalyzes the phosphorylation of riboflavin to FMN followed by the adenylation of FMN to FAD.</text>
</comment>
<dbReference type="PANTHER" id="PTHR22749">
    <property type="entry name" value="RIBOFLAVIN KINASE/FMN ADENYLYLTRANSFERASE"/>
    <property type="match status" value="1"/>
</dbReference>
<feature type="domain" description="Riboflavin kinase" evidence="16">
    <location>
        <begin position="198"/>
        <end position="321"/>
    </location>
</feature>
<keyword evidence="9 15" id="KW-0418">Kinase</keyword>
<keyword evidence="10 15" id="KW-0274">FAD</keyword>
<keyword evidence="4 15" id="KW-0285">Flavoprotein</keyword>
<comment type="pathway">
    <text evidence="3 15">Cofactor biosynthesis; FMN biosynthesis; FMN from riboflavin (ATP route): step 1/1.</text>
</comment>
<dbReference type="SMART" id="SM00904">
    <property type="entry name" value="Flavokinase"/>
    <property type="match status" value="1"/>
</dbReference>
<evidence type="ECO:0000256" key="11">
    <source>
        <dbReference type="ARBA" id="ARBA00022840"/>
    </source>
</evidence>
<keyword evidence="6 15" id="KW-0808">Transferase</keyword>
<name>A0ABT7AFL3_9HYPH</name>
<evidence type="ECO:0000256" key="3">
    <source>
        <dbReference type="ARBA" id="ARBA00005201"/>
    </source>
</evidence>
<keyword evidence="12" id="KW-0511">Multifunctional enzyme</keyword>
<proteinExistence type="inferred from homology"/>
<evidence type="ECO:0000256" key="12">
    <source>
        <dbReference type="ARBA" id="ARBA00023268"/>
    </source>
</evidence>
<dbReference type="PIRSF" id="PIRSF004491">
    <property type="entry name" value="FAD_Synth"/>
    <property type="match status" value="1"/>
</dbReference>
<dbReference type="InterPro" id="IPR002606">
    <property type="entry name" value="Riboflavin_kinase_bac"/>
</dbReference>
<evidence type="ECO:0000256" key="10">
    <source>
        <dbReference type="ARBA" id="ARBA00022827"/>
    </source>
</evidence>
<gene>
    <name evidence="17" type="ORF">QNA08_06520</name>
</gene>
<keyword evidence="5 15" id="KW-0288">FMN</keyword>
<dbReference type="RefSeq" id="WP_283739877.1">
    <property type="nucleotide sequence ID" value="NZ_JASJEV010000003.1"/>
</dbReference>
<keyword evidence="7 15" id="KW-0548">Nucleotidyltransferase</keyword>
<evidence type="ECO:0000256" key="15">
    <source>
        <dbReference type="PIRNR" id="PIRNR004491"/>
    </source>
</evidence>
<dbReference type="Gene3D" id="2.40.30.30">
    <property type="entry name" value="Riboflavin kinase-like"/>
    <property type="match status" value="1"/>
</dbReference>
<dbReference type="EC" id="2.7.7.2" evidence="15"/>
<evidence type="ECO:0000256" key="8">
    <source>
        <dbReference type="ARBA" id="ARBA00022741"/>
    </source>
</evidence>
<dbReference type="InterPro" id="IPR014729">
    <property type="entry name" value="Rossmann-like_a/b/a_fold"/>
</dbReference>
<keyword evidence="18" id="KW-1185">Reference proteome</keyword>
<dbReference type="Pfam" id="PF01687">
    <property type="entry name" value="Flavokinase"/>
    <property type="match status" value="1"/>
</dbReference>
<dbReference type="NCBIfam" id="NF004160">
    <property type="entry name" value="PRK05627.1-3"/>
    <property type="match status" value="1"/>
</dbReference>
<organism evidence="17 18">
    <name type="scientific">Chelatococcus albus</name>
    <dbReference type="NCBI Taxonomy" id="3047466"/>
    <lineage>
        <taxon>Bacteria</taxon>
        <taxon>Pseudomonadati</taxon>
        <taxon>Pseudomonadota</taxon>
        <taxon>Alphaproteobacteria</taxon>
        <taxon>Hyphomicrobiales</taxon>
        <taxon>Chelatococcaceae</taxon>
        <taxon>Chelatococcus</taxon>
    </lineage>
</organism>
<evidence type="ECO:0000256" key="4">
    <source>
        <dbReference type="ARBA" id="ARBA00022630"/>
    </source>
</evidence>
<dbReference type="EMBL" id="JASJEV010000003">
    <property type="protein sequence ID" value="MDJ1157885.1"/>
    <property type="molecule type" value="Genomic_DNA"/>
</dbReference>
<evidence type="ECO:0000313" key="17">
    <source>
        <dbReference type="EMBL" id="MDJ1157885.1"/>
    </source>
</evidence>
<dbReference type="PANTHER" id="PTHR22749:SF6">
    <property type="entry name" value="RIBOFLAVIN KINASE"/>
    <property type="match status" value="1"/>
</dbReference>
<evidence type="ECO:0000256" key="5">
    <source>
        <dbReference type="ARBA" id="ARBA00022643"/>
    </source>
</evidence>
<dbReference type="InterPro" id="IPR015865">
    <property type="entry name" value="Riboflavin_kinase_bac/euk"/>
</dbReference>
<comment type="similarity">
    <text evidence="15">Belongs to the ribF family.</text>
</comment>
<dbReference type="NCBIfam" id="TIGR00083">
    <property type="entry name" value="ribF"/>
    <property type="match status" value="1"/>
</dbReference>
<sequence>MHMADQVPPAIRPTPFVLWRGAGTLPAALARPVVAIGNFDGLHRGHQAVVAATRSLAASRERPAAILTFEPHPRRFFGPDRPHFCLTPLPVKAAVAARLGLSGLIVLDFDAALAATDAGAFVDDLLVRRLDVSGIVVGHDFHFGKGREGSPAFLKERAAQHGIPVTVVAPVGDGDEPVSSTAVRRALERGDVAAAADLLGYRWFARADVRHGDKRGRTLGYPTANLRLPDDCTLRHGIYAVRIAVAGVVHDAVASFGRRPTFDNGAPLLEVHILDFVGDLYGQAVDVEFVGWIRGEERFASVEALVAQMDRDSAAARRLLADAAMRREPRSFIG</sequence>
<dbReference type="Proteomes" id="UP001321492">
    <property type="component" value="Unassembled WGS sequence"/>
</dbReference>
<evidence type="ECO:0000259" key="16">
    <source>
        <dbReference type="SMART" id="SM00904"/>
    </source>
</evidence>
<evidence type="ECO:0000256" key="2">
    <source>
        <dbReference type="ARBA" id="ARBA00004726"/>
    </source>
</evidence>
<comment type="caution">
    <text evidence="17">The sequence shown here is derived from an EMBL/GenBank/DDBJ whole genome shotgun (WGS) entry which is preliminary data.</text>
</comment>
<dbReference type="Gene3D" id="3.40.50.620">
    <property type="entry name" value="HUPs"/>
    <property type="match status" value="1"/>
</dbReference>
<keyword evidence="8 15" id="KW-0547">Nucleotide-binding</keyword>
<comment type="catalytic activity">
    <reaction evidence="13 15">
        <text>riboflavin + ATP = FMN + ADP + H(+)</text>
        <dbReference type="Rhea" id="RHEA:14357"/>
        <dbReference type="ChEBI" id="CHEBI:15378"/>
        <dbReference type="ChEBI" id="CHEBI:30616"/>
        <dbReference type="ChEBI" id="CHEBI:57986"/>
        <dbReference type="ChEBI" id="CHEBI:58210"/>
        <dbReference type="ChEBI" id="CHEBI:456216"/>
        <dbReference type="EC" id="2.7.1.26"/>
    </reaction>
</comment>
<comment type="pathway">
    <text evidence="2 15">Cofactor biosynthesis; FAD biosynthesis; FAD from FMN: step 1/1.</text>
</comment>
<evidence type="ECO:0000313" key="18">
    <source>
        <dbReference type="Proteomes" id="UP001321492"/>
    </source>
</evidence>
<comment type="catalytic activity">
    <reaction evidence="14 15">
        <text>FMN + ATP + H(+) = FAD + diphosphate</text>
        <dbReference type="Rhea" id="RHEA:17237"/>
        <dbReference type="ChEBI" id="CHEBI:15378"/>
        <dbReference type="ChEBI" id="CHEBI:30616"/>
        <dbReference type="ChEBI" id="CHEBI:33019"/>
        <dbReference type="ChEBI" id="CHEBI:57692"/>
        <dbReference type="ChEBI" id="CHEBI:58210"/>
        <dbReference type="EC" id="2.7.7.2"/>
    </reaction>
</comment>
<dbReference type="GO" id="GO:0008531">
    <property type="term" value="F:riboflavin kinase activity"/>
    <property type="evidence" value="ECO:0007669"/>
    <property type="project" value="UniProtKB-EC"/>
</dbReference>
<evidence type="ECO:0000256" key="1">
    <source>
        <dbReference type="ARBA" id="ARBA00002121"/>
    </source>
</evidence>
<dbReference type="InterPro" id="IPR015864">
    <property type="entry name" value="FAD_synthase"/>
</dbReference>
<reference evidence="17 18" key="1">
    <citation type="submission" date="2023-05" db="EMBL/GenBank/DDBJ databases">
        <title>Chelatococcus sp. nov., a moderately thermophilic bacterium isolated from hot spring microbial mat.</title>
        <authorList>
            <person name="Hu C.-J."/>
            <person name="Li W.-J."/>
        </authorList>
    </citation>
    <scope>NUCLEOTIDE SEQUENCE [LARGE SCALE GENOMIC DNA]</scope>
    <source>
        <strain evidence="17 18">SYSU G07232</strain>
    </source>
</reference>
<evidence type="ECO:0000256" key="6">
    <source>
        <dbReference type="ARBA" id="ARBA00022679"/>
    </source>
</evidence>
<keyword evidence="11 15" id="KW-0067">ATP-binding</keyword>
<dbReference type="CDD" id="cd02064">
    <property type="entry name" value="FAD_synthetase_N"/>
    <property type="match status" value="1"/>
</dbReference>